<protein>
    <submittedName>
        <fullName evidence="2">Uncharacterized protein</fullName>
    </submittedName>
</protein>
<evidence type="ECO:0000313" key="3">
    <source>
        <dbReference type="Proteomes" id="UP000002012"/>
    </source>
</evidence>
<feature type="region of interest" description="Disordered" evidence="1">
    <location>
        <begin position="1"/>
        <end position="81"/>
    </location>
</feature>
<dbReference type="HOGENOM" id="CLU_2568200_0_0_0"/>
<dbReference type="PaxDb" id="522772-Dacet_2861"/>
<evidence type="ECO:0000313" key="2">
    <source>
        <dbReference type="EMBL" id="ADD69611.1"/>
    </source>
</evidence>
<reference evidence="2 3" key="1">
    <citation type="journal article" date="2010" name="Stand. Genomic Sci.">
        <title>Complete genome sequence of Denitrovibrio acetiphilus type strain (N2460).</title>
        <authorList>
            <person name="Kiss H."/>
            <person name="Lang E."/>
            <person name="Lapidus A."/>
            <person name="Copeland A."/>
            <person name="Nolan M."/>
            <person name="Glavina Del Rio T."/>
            <person name="Chen F."/>
            <person name="Lucas S."/>
            <person name="Tice H."/>
            <person name="Cheng J.F."/>
            <person name="Han C."/>
            <person name="Goodwin L."/>
            <person name="Pitluck S."/>
            <person name="Liolios K."/>
            <person name="Pati A."/>
            <person name="Ivanova N."/>
            <person name="Mavromatis K."/>
            <person name="Chen A."/>
            <person name="Palaniappan K."/>
            <person name="Land M."/>
            <person name="Hauser L."/>
            <person name="Chang Y.J."/>
            <person name="Jeffries C.D."/>
            <person name="Detter J.C."/>
            <person name="Brettin T."/>
            <person name="Spring S."/>
            <person name="Rohde M."/>
            <person name="Goker M."/>
            <person name="Woyke T."/>
            <person name="Bristow J."/>
            <person name="Eisen J.A."/>
            <person name="Markowitz V."/>
            <person name="Hugenholtz P."/>
            <person name="Kyrpides N.C."/>
            <person name="Klenk H.P."/>
        </authorList>
    </citation>
    <scope>NUCLEOTIDE SEQUENCE [LARGE SCALE GENOMIC DNA]</scope>
    <source>
        <strain evidence="3">DSM 12809 / NBRC 114555 / N2460</strain>
    </source>
</reference>
<dbReference type="STRING" id="522772.Dacet_2861"/>
<feature type="compositionally biased region" description="Polar residues" evidence="1">
    <location>
        <begin position="33"/>
        <end position="42"/>
    </location>
</feature>
<proteinExistence type="predicted"/>
<dbReference type="InParanoid" id="D4H6D7"/>
<feature type="compositionally biased region" description="Basic and acidic residues" evidence="1">
    <location>
        <begin position="19"/>
        <end position="32"/>
    </location>
</feature>
<feature type="compositionally biased region" description="Basic and acidic residues" evidence="1">
    <location>
        <begin position="1"/>
        <end position="10"/>
    </location>
</feature>
<dbReference type="KEGG" id="dap:Dacet_2861"/>
<dbReference type="Proteomes" id="UP000002012">
    <property type="component" value="Chromosome"/>
</dbReference>
<dbReference type="AlphaFoldDB" id="D4H6D7"/>
<name>D4H6D7_DENA2</name>
<keyword evidence="3" id="KW-1185">Reference proteome</keyword>
<gene>
    <name evidence="2" type="ordered locus">Dacet_2861</name>
</gene>
<organism evidence="2 3">
    <name type="scientific">Denitrovibrio acetiphilus (strain DSM 12809 / NBRC 114555 / N2460)</name>
    <dbReference type="NCBI Taxonomy" id="522772"/>
    <lineage>
        <taxon>Bacteria</taxon>
        <taxon>Pseudomonadati</taxon>
        <taxon>Deferribacterota</taxon>
        <taxon>Deferribacteres</taxon>
        <taxon>Deferribacterales</taxon>
        <taxon>Geovibrionaceae</taxon>
        <taxon>Denitrovibrio</taxon>
    </lineage>
</organism>
<feature type="compositionally biased region" description="Basic and acidic residues" evidence="1">
    <location>
        <begin position="43"/>
        <end position="81"/>
    </location>
</feature>
<evidence type="ECO:0000256" key="1">
    <source>
        <dbReference type="SAM" id="MobiDB-lite"/>
    </source>
</evidence>
<accession>D4H6D7</accession>
<sequence>MADVHDKAADNKQVAIAQEMKEQADKRSKSVSETENSQGKTINSDEKRRREREEQKKKRERNKEIARRLERDTGHIIDLEA</sequence>
<dbReference type="EMBL" id="CP001968">
    <property type="protein sequence ID" value="ADD69611.1"/>
    <property type="molecule type" value="Genomic_DNA"/>
</dbReference>